<evidence type="ECO:0000313" key="4">
    <source>
        <dbReference type="EMBL" id="OHU90860.1"/>
    </source>
</evidence>
<comment type="similarity">
    <text evidence="1 2">Belongs to the phD/YefM antitoxin family.</text>
</comment>
<feature type="compositionally biased region" description="Basic and acidic residues" evidence="3">
    <location>
        <begin position="105"/>
        <end position="115"/>
    </location>
</feature>
<sequence>MRGAALMTTVSVREFSYNPSAMFARAEKGETIEITRHGKVIATLVPGRQKKRSRVEELEASGALRRSGKTLADLATFTRIKLPEGAPDPLQLLLEDRYSESDWERDFREELEATKGKSTGETAP</sequence>
<reference evidence="4 5" key="1">
    <citation type="submission" date="2016-10" db="EMBL/GenBank/DDBJ databases">
        <title>Genome sequence of Mycobacterium talmonii.</title>
        <authorList>
            <person name="Greninger A.L."/>
            <person name="Elliott B."/>
            <person name="Vasireddy S."/>
            <person name="Vasireddy R."/>
        </authorList>
    </citation>
    <scope>NUCLEOTIDE SEQUENCE [LARGE SCALE GENOMIC DNA]</scope>
    <source>
        <strain evidence="5">NE-TNMC-100812</strain>
    </source>
</reference>
<organism evidence="4 5">
    <name type="scientific">Mycobacterium talmoniae</name>
    <dbReference type="NCBI Taxonomy" id="1858794"/>
    <lineage>
        <taxon>Bacteria</taxon>
        <taxon>Bacillati</taxon>
        <taxon>Actinomycetota</taxon>
        <taxon>Actinomycetes</taxon>
        <taxon>Mycobacteriales</taxon>
        <taxon>Mycobacteriaceae</taxon>
        <taxon>Mycobacterium</taxon>
    </lineage>
</organism>
<gene>
    <name evidence="4" type="ORF">BKN37_25475</name>
</gene>
<evidence type="ECO:0000256" key="3">
    <source>
        <dbReference type="SAM" id="MobiDB-lite"/>
    </source>
</evidence>
<dbReference type="InterPro" id="IPR036165">
    <property type="entry name" value="YefM-like_sf"/>
</dbReference>
<keyword evidence="5" id="KW-1185">Reference proteome</keyword>
<dbReference type="InterPro" id="IPR051416">
    <property type="entry name" value="phD-YefM_TA_antitoxins"/>
</dbReference>
<comment type="caution">
    <text evidence="4">The sequence shown here is derived from an EMBL/GenBank/DDBJ whole genome shotgun (WGS) entry which is preliminary data.</text>
</comment>
<evidence type="ECO:0000313" key="5">
    <source>
        <dbReference type="Proteomes" id="UP000179734"/>
    </source>
</evidence>
<evidence type="ECO:0000256" key="1">
    <source>
        <dbReference type="ARBA" id="ARBA00009981"/>
    </source>
</evidence>
<dbReference type="PANTHER" id="PTHR35377:SF5">
    <property type="entry name" value="ANTITOXIN VAPB46"/>
    <property type="match status" value="1"/>
</dbReference>
<dbReference type="GO" id="GO:0097351">
    <property type="term" value="F:toxin sequestering activity"/>
    <property type="evidence" value="ECO:0007669"/>
    <property type="project" value="TreeGrafter"/>
</dbReference>
<feature type="region of interest" description="Disordered" evidence="3">
    <location>
        <begin position="105"/>
        <end position="124"/>
    </location>
</feature>
<dbReference type="SUPFAM" id="SSF143120">
    <property type="entry name" value="YefM-like"/>
    <property type="match status" value="1"/>
</dbReference>
<dbReference type="Gene3D" id="3.40.1620.10">
    <property type="entry name" value="YefM-like domain"/>
    <property type="match status" value="1"/>
</dbReference>
<dbReference type="Proteomes" id="UP000179734">
    <property type="component" value="Unassembled WGS sequence"/>
</dbReference>
<comment type="function">
    <text evidence="2">Antitoxin component of a type II toxin-antitoxin (TA) system.</text>
</comment>
<dbReference type="InterPro" id="IPR006442">
    <property type="entry name" value="Antitoxin_Phd/YefM"/>
</dbReference>
<accession>A0A1S1MQK1</accession>
<name>A0A1S1MQK1_9MYCO</name>
<dbReference type="Pfam" id="PF02604">
    <property type="entry name" value="PhdYeFM_antitox"/>
    <property type="match status" value="1"/>
</dbReference>
<dbReference type="AlphaFoldDB" id="A0A1S1MQK1"/>
<proteinExistence type="inferred from homology"/>
<evidence type="ECO:0000256" key="2">
    <source>
        <dbReference type="RuleBase" id="RU362080"/>
    </source>
</evidence>
<protein>
    <recommendedName>
        <fullName evidence="2">Antitoxin</fullName>
    </recommendedName>
</protein>
<dbReference type="PANTHER" id="PTHR35377">
    <property type="entry name" value="ANTITOXIN VAPB49-RELATED-RELATED"/>
    <property type="match status" value="1"/>
</dbReference>
<dbReference type="EMBL" id="MLQM01000246">
    <property type="protein sequence ID" value="OHU90860.1"/>
    <property type="molecule type" value="Genomic_DNA"/>
</dbReference>